<dbReference type="GO" id="GO:0006364">
    <property type="term" value="P:rRNA processing"/>
    <property type="evidence" value="ECO:0007669"/>
    <property type="project" value="InterPro"/>
</dbReference>
<dbReference type="GO" id="GO:0008168">
    <property type="term" value="F:methyltransferase activity"/>
    <property type="evidence" value="ECO:0007669"/>
    <property type="project" value="InterPro"/>
</dbReference>
<comment type="catalytic activity">
    <reaction evidence="4">
        <text>uridine(1498) in 16S rRNA + S-adenosyl-L-methionine = N(3)-methyluridine(1498) in 16S rRNA + S-adenosyl-L-homocysteine + H(+)</text>
        <dbReference type="Rhea" id="RHEA:42920"/>
        <dbReference type="Rhea" id="RHEA-COMP:10283"/>
        <dbReference type="Rhea" id="RHEA-COMP:10284"/>
        <dbReference type="ChEBI" id="CHEBI:15378"/>
        <dbReference type="ChEBI" id="CHEBI:57856"/>
        <dbReference type="ChEBI" id="CHEBI:59789"/>
        <dbReference type="ChEBI" id="CHEBI:65315"/>
        <dbReference type="ChEBI" id="CHEBI:74502"/>
        <dbReference type="EC" id="2.1.1.193"/>
    </reaction>
</comment>
<comment type="function">
    <text evidence="3">Specifically methylates the N3 position of the uracil ring of uridine 1498 (m3U1498) in 16S rRNA. Acts on the fully assembled 30S ribosomal subunit.</text>
</comment>
<dbReference type="Gene3D" id="3.40.1280.10">
    <property type="match status" value="1"/>
</dbReference>
<dbReference type="Proteomes" id="UP000694005">
    <property type="component" value="Chromosome A05"/>
</dbReference>
<sequence>MITSYLLSQAKGYIKWYWLTIRSNLMAPGLYVSCNISLSNSKILIMFGCYSRRYTSSQCILKPSGDLLRFHVNNLTVNTGNGADFTRKEVELMLQAGDITVGLGSHRLQAETETIALLATLVMWSDSQETTA</sequence>
<name>A0A8D9DKK1_BRACM</name>
<dbReference type="InterPro" id="IPR029026">
    <property type="entry name" value="tRNA_m1G_MTases_N"/>
</dbReference>
<dbReference type="Gramene" id="A05p21550.2_BraZ1">
    <property type="protein sequence ID" value="A05p21550.2_BraZ1.CDS"/>
    <property type="gene ID" value="A05g21550.2_BraZ1"/>
</dbReference>
<dbReference type="InterPro" id="IPR006700">
    <property type="entry name" value="RsmE"/>
</dbReference>
<dbReference type="InterPro" id="IPR029028">
    <property type="entry name" value="Alpha/beta_knot_MTases"/>
</dbReference>
<evidence type="ECO:0000256" key="4">
    <source>
        <dbReference type="ARBA" id="ARBA00047944"/>
    </source>
</evidence>
<dbReference type="SUPFAM" id="SSF75217">
    <property type="entry name" value="alpha/beta knot"/>
    <property type="match status" value="1"/>
</dbReference>
<gene>
    <name evidence="5" type="ORF">BRAPAZ1V2_A05P21550.2</name>
</gene>
<evidence type="ECO:0000313" key="6">
    <source>
        <dbReference type="Proteomes" id="UP000694005"/>
    </source>
</evidence>
<evidence type="ECO:0000313" key="5">
    <source>
        <dbReference type="EMBL" id="CAG7875634.1"/>
    </source>
</evidence>
<reference evidence="5 6" key="1">
    <citation type="submission" date="2021-07" db="EMBL/GenBank/DDBJ databases">
        <authorList>
            <consortium name="Genoscope - CEA"/>
            <person name="William W."/>
        </authorList>
    </citation>
    <scope>NUCLEOTIDE SEQUENCE [LARGE SCALE GENOMIC DNA]</scope>
</reference>
<accession>A0A8D9DKK1</accession>
<dbReference type="EMBL" id="LS974621">
    <property type="protein sequence ID" value="CAG7875634.1"/>
    <property type="molecule type" value="Genomic_DNA"/>
</dbReference>
<comment type="similarity">
    <text evidence="1">Belongs to the RNA methyltransferase RsmE family.</text>
</comment>
<evidence type="ECO:0000256" key="2">
    <source>
        <dbReference type="ARBA" id="ARBA00012328"/>
    </source>
</evidence>
<protein>
    <recommendedName>
        <fullName evidence="2">16S rRNA (uracil(1498)-N(3))-methyltransferase</fullName>
        <ecNumber evidence="2">2.1.1.193</ecNumber>
    </recommendedName>
</protein>
<proteinExistence type="inferred from homology"/>
<evidence type="ECO:0000256" key="1">
    <source>
        <dbReference type="ARBA" id="ARBA00005528"/>
    </source>
</evidence>
<dbReference type="AlphaFoldDB" id="A0A8D9DKK1"/>
<evidence type="ECO:0000256" key="3">
    <source>
        <dbReference type="ARBA" id="ARBA00025699"/>
    </source>
</evidence>
<dbReference type="PANTHER" id="PTHR30027:SF3">
    <property type="entry name" value="16S RRNA (URACIL(1498)-N(3))-METHYLTRANSFERASE"/>
    <property type="match status" value="1"/>
</dbReference>
<dbReference type="PANTHER" id="PTHR30027">
    <property type="entry name" value="RIBOSOMAL RNA SMALL SUBUNIT METHYLTRANSFERASE E"/>
    <property type="match status" value="1"/>
</dbReference>
<organism evidence="5 6">
    <name type="scientific">Brassica campestris</name>
    <name type="common">Field mustard</name>
    <dbReference type="NCBI Taxonomy" id="3711"/>
    <lineage>
        <taxon>Eukaryota</taxon>
        <taxon>Viridiplantae</taxon>
        <taxon>Streptophyta</taxon>
        <taxon>Embryophyta</taxon>
        <taxon>Tracheophyta</taxon>
        <taxon>Spermatophyta</taxon>
        <taxon>Magnoliopsida</taxon>
        <taxon>eudicotyledons</taxon>
        <taxon>Gunneridae</taxon>
        <taxon>Pentapetalae</taxon>
        <taxon>rosids</taxon>
        <taxon>malvids</taxon>
        <taxon>Brassicales</taxon>
        <taxon>Brassicaceae</taxon>
        <taxon>Brassiceae</taxon>
        <taxon>Brassica</taxon>
    </lineage>
</organism>
<dbReference type="EC" id="2.1.1.193" evidence="2"/>